<comment type="function">
    <text evidence="6 9">Catalyzes cyclization of the linear tetrapyrrole, hydroxymethylbilane, to the macrocyclic uroporphyrinogen III.</text>
</comment>
<dbReference type="InterPro" id="IPR039793">
    <property type="entry name" value="UROS/Hem4"/>
</dbReference>
<evidence type="ECO:0000256" key="3">
    <source>
        <dbReference type="ARBA" id="ARBA00013109"/>
    </source>
</evidence>
<dbReference type="InterPro" id="IPR036108">
    <property type="entry name" value="4pyrrol_syn_uPrphyn_synt_sf"/>
</dbReference>
<feature type="domain" description="Tetrapyrrole biosynthesis uroporphyrinogen III synthase" evidence="10">
    <location>
        <begin position="13"/>
        <end position="238"/>
    </location>
</feature>
<gene>
    <name evidence="11" type="ORF">CS022_14335</name>
</gene>
<evidence type="ECO:0000256" key="5">
    <source>
        <dbReference type="ARBA" id="ARBA00023244"/>
    </source>
</evidence>
<sequence>MTVLVVRPAPECDALVKQLIEAGVKALPAPLLSFQPGDDLPALNQALQSLKKNSIVIAVSPRAVSYSCQYLDTNGETWPNTLTYLAVGQKTADSWMAHCGIKAVKPDKEDSEGLLSLNLLKKPAGKEVIILRGDNGRELLSQTLIQRGANVCYLSAYRRNWSDEQLLASVEHWRRESVDTLVVSSGEQLELLFQGVSDKHRHWLMLCHILVPSQRICNLAIEIGFSKVSCADGASNTHFFNALVNTNNPGKSDDRQ</sequence>
<evidence type="ECO:0000313" key="11">
    <source>
        <dbReference type="EMBL" id="RXJ72624.1"/>
    </source>
</evidence>
<dbReference type="GO" id="GO:0006782">
    <property type="term" value="P:protoporphyrinogen IX biosynthetic process"/>
    <property type="evidence" value="ECO:0007669"/>
    <property type="project" value="UniProtKB-UniRule"/>
</dbReference>
<dbReference type="EMBL" id="PEIB01000017">
    <property type="protein sequence ID" value="RXJ72624.1"/>
    <property type="molecule type" value="Genomic_DNA"/>
</dbReference>
<dbReference type="AlphaFoldDB" id="A0A4Q0YRA4"/>
<comment type="catalytic activity">
    <reaction evidence="8 9">
        <text>hydroxymethylbilane = uroporphyrinogen III + H2O</text>
        <dbReference type="Rhea" id="RHEA:18965"/>
        <dbReference type="ChEBI" id="CHEBI:15377"/>
        <dbReference type="ChEBI" id="CHEBI:57308"/>
        <dbReference type="ChEBI" id="CHEBI:57845"/>
        <dbReference type="EC" id="4.2.1.75"/>
    </reaction>
</comment>
<dbReference type="UniPathway" id="UPA00251">
    <property type="reaction ID" value="UER00320"/>
</dbReference>
<dbReference type="SUPFAM" id="SSF69618">
    <property type="entry name" value="HemD-like"/>
    <property type="match status" value="1"/>
</dbReference>
<reference evidence="11 12" key="1">
    <citation type="submission" date="2017-10" db="EMBL/GenBank/DDBJ databases">
        <title>Nyctiphanis sp. nov., isolated from the stomach of the euphausiid Nyctiphanes simplex (Hansen, 1911) in the Gulf of California.</title>
        <authorList>
            <person name="Gomez-Gil B."/>
            <person name="Aguilar-Mendez M."/>
            <person name="Lopez-Cortes A."/>
            <person name="Gomez-Gutierrez J."/>
            <person name="Roque A."/>
            <person name="Lang E."/>
            <person name="Gonzalez-Castillo A."/>
        </authorList>
    </citation>
    <scope>NUCLEOTIDE SEQUENCE [LARGE SCALE GENOMIC DNA]</scope>
    <source>
        <strain evidence="11 12">CAIM 600</strain>
    </source>
</reference>
<keyword evidence="12" id="KW-1185">Reference proteome</keyword>
<comment type="similarity">
    <text evidence="2 9">Belongs to the uroporphyrinogen-III synthase family.</text>
</comment>
<dbReference type="Gene3D" id="3.40.50.10090">
    <property type="match status" value="2"/>
</dbReference>
<proteinExistence type="inferred from homology"/>
<dbReference type="GO" id="GO:0004852">
    <property type="term" value="F:uroporphyrinogen-III synthase activity"/>
    <property type="evidence" value="ECO:0007669"/>
    <property type="project" value="UniProtKB-UniRule"/>
</dbReference>
<comment type="pathway">
    <text evidence="1 9">Porphyrin-containing compound metabolism; protoporphyrin-IX biosynthesis; coproporphyrinogen-III from 5-aminolevulinate: step 3/4.</text>
</comment>
<dbReference type="RefSeq" id="WP_129122846.1">
    <property type="nucleotide sequence ID" value="NZ_PEIB01000017.1"/>
</dbReference>
<evidence type="ECO:0000256" key="6">
    <source>
        <dbReference type="ARBA" id="ARBA00037589"/>
    </source>
</evidence>
<name>A0A4Q0YRA4_9GAMM</name>
<evidence type="ECO:0000313" key="12">
    <source>
        <dbReference type="Proteomes" id="UP000290287"/>
    </source>
</evidence>
<keyword evidence="5 9" id="KW-0627">Porphyrin biosynthesis</keyword>
<protein>
    <recommendedName>
        <fullName evidence="7 9">Uroporphyrinogen-III synthase</fullName>
        <ecNumber evidence="3 9">4.2.1.75</ecNumber>
    </recommendedName>
</protein>
<evidence type="ECO:0000256" key="1">
    <source>
        <dbReference type="ARBA" id="ARBA00004772"/>
    </source>
</evidence>
<dbReference type="InterPro" id="IPR003754">
    <property type="entry name" value="4pyrrol_synth_uPrphyn_synth"/>
</dbReference>
<comment type="caution">
    <text evidence="11">The sequence shown here is derived from an EMBL/GenBank/DDBJ whole genome shotgun (WGS) entry which is preliminary data.</text>
</comment>
<evidence type="ECO:0000256" key="2">
    <source>
        <dbReference type="ARBA" id="ARBA00008133"/>
    </source>
</evidence>
<dbReference type="PANTHER" id="PTHR38042:SF1">
    <property type="entry name" value="UROPORPHYRINOGEN-III SYNTHASE, CHLOROPLASTIC"/>
    <property type="match status" value="1"/>
</dbReference>
<accession>A0A4Q0YRA4</accession>
<keyword evidence="4 9" id="KW-0456">Lyase</keyword>
<evidence type="ECO:0000256" key="8">
    <source>
        <dbReference type="ARBA" id="ARBA00048617"/>
    </source>
</evidence>
<evidence type="ECO:0000256" key="7">
    <source>
        <dbReference type="ARBA" id="ARBA00040167"/>
    </source>
</evidence>
<dbReference type="CDD" id="cd06578">
    <property type="entry name" value="HemD"/>
    <property type="match status" value="1"/>
</dbReference>
<organism evidence="11 12">
    <name type="scientific">Veronia nyctiphanis</name>
    <dbReference type="NCBI Taxonomy" id="1278244"/>
    <lineage>
        <taxon>Bacteria</taxon>
        <taxon>Pseudomonadati</taxon>
        <taxon>Pseudomonadota</taxon>
        <taxon>Gammaproteobacteria</taxon>
        <taxon>Vibrionales</taxon>
        <taxon>Vibrionaceae</taxon>
        <taxon>Veronia</taxon>
    </lineage>
</organism>
<evidence type="ECO:0000259" key="10">
    <source>
        <dbReference type="Pfam" id="PF02602"/>
    </source>
</evidence>
<dbReference type="PANTHER" id="PTHR38042">
    <property type="entry name" value="UROPORPHYRINOGEN-III SYNTHASE, CHLOROPLASTIC"/>
    <property type="match status" value="1"/>
</dbReference>
<dbReference type="Proteomes" id="UP000290287">
    <property type="component" value="Unassembled WGS sequence"/>
</dbReference>
<dbReference type="OrthoDB" id="9787650at2"/>
<dbReference type="GO" id="GO:0006780">
    <property type="term" value="P:uroporphyrinogen III biosynthetic process"/>
    <property type="evidence" value="ECO:0007669"/>
    <property type="project" value="UniProtKB-UniRule"/>
</dbReference>
<evidence type="ECO:0000256" key="4">
    <source>
        <dbReference type="ARBA" id="ARBA00023239"/>
    </source>
</evidence>
<evidence type="ECO:0000256" key="9">
    <source>
        <dbReference type="RuleBase" id="RU366031"/>
    </source>
</evidence>
<dbReference type="Pfam" id="PF02602">
    <property type="entry name" value="HEM4"/>
    <property type="match status" value="1"/>
</dbReference>
<dbReference type="EC" id="4.2.1.75" evidence="3 9"/>